<feature type="domain" description="RRM" evidence="3">
    <location>
        <begin position="1"/>
        <end position="84"/>
    </location>
</feature>
<feature type="compositionally biased region" description="Basic and acidic residues" evidence="2">
    <location>
        <begin position="92"/>
        <end position="102"/>
    </location>
</feature>
<feature type="region of interest" description="Disordered" evidence="2">
    <location>
        <begin position="82"/>
        <end position="137"/>
    </location>
</feature>
<feature type="compositionally biased region" description="Basic and acidic residues" evidence="2">
    <location>
        <begin position="111"/>
        <end position="126"/>
    </location>
</feature>
<dbReference type="AlphaFoldDB" id="L1IYJ8"/>
<dbReference type="GO" id="GO:0003723">
    <property type="term" value="F:RNA binding"/>
    <property type="evidence" value="ECO:0007669"/>
    <property type="project" value="UniProtKB-UniRule"/>
</dbReference>
<evidence type="ECO:0000313" key="5">
    <source>
        <dbReference type="EnsemblProtists" id="EKX41338"/>
    </source>
</evidence>
<dbReference type="EMBL" id="JH993024">
    <property type="protein sequence ID" value="EKX41338.1"/>
    <property type="molecule type" value="Genomic_DNA"/>
</dbReference>
<sequence length="137" mass="15454">MTGIAEATGTGARRDGISAEEVKSVFERFGKVRDVYIPTDYHTKRPKPFAFIEFLNGDDARDAKDELDNREICGRKVSVLYAQRGRTTPDQMRARDSSDRSPGRSRRSRSRDRPRLETGRPPKEARGTGPRGTRRGS</sequence>
<accession>L1IYJ8</accession>
<dbReference type="PaxDb" id="55529-EKX41338"/>
<dbReference type="InterPro" id="IPR000504">
    <property type="entry name" value="RRM_dom"/>
</dbReference>
<dbReference type="Gene3D" id="3.30.70.330">
    <property type="match status" value="1"/>
</dbReference>
<name>L1IYJ8_GUITC</name>
<dbReference type="OMA" id="FARECKF"/>
<protein>
    <recommendedName>
        <fullName evidence="3">RRM domain-containing protein</fullName>
    </recommendedName>
</protein>
<dbReference type="InterPro" id="IPR050441">
    <property type="entry name" value="RBM"/>
</dbReference>
<dbReference type="HOGENOM" id="CLU_1869061_0_0_1"/>
<dbReference type="GeneID" id="17297991"/>
<evidence type="ECO:0000259" key="3">
    <source>
        <dbReference type="PROSITE" id="PS50102"/>
    </source>
</evidence>
<dbReference type="STRING" id="905079.L1IYJ8"/>
<proteinExistence type="predicted"/>
<dbReference type="PANTHER" id="PTHR48034">
    <property type="entry name" value="TRANSFORMER-2 SEX-DETERMINING PROTEIN-RELATED"/>
    <property type="match status" value="1"/>
</dbReference>
<dbReference type="eggNOG" id="KOG0118">
    <property type="taxonomic scope" value="Eukaryota"/>
</dbReference>
<dbReference type="OrthoDB" id="439808at2759"/>
<dbReference type="RefSeq" id="XP_005828318.1">
    <property type="nucleotide sequence ID" value="XM_005828261.1"/>
</dbReference>
<dbReference type="SMART" id="SM00360">
    <property type="entry name" value="RRM"/>
    <property type="match status" value="1"/>
</dbReference>
<evidence type="ECO:0000256" key="2">
    <source>
        <dbReference type="SAM" id="MobiDB-lite"/>
    </source>
</evidence>
<dbReference type="KEGG" id="gtt:GUITHDRAFT_142043"/>
<evidence type="ECO:0000313" key="4">
    <source>
        <dbReference type="EMBL" id="EKX41338.1"/>
    </source>
</evidence>
<reference evidence="6" key="2">
    <citation type="submission" date="2012-11" db="EMBL/GenBank/DDBJ databases">
        <authorList>
            <person name="Kuo A."/>
            <person name="Curtis B.A."/>
            <person name="Tanifuji G."/>
            <person name="Burki F."/>
            <person name="Gruber A."/>
            <person name="Irimia M."/>
            <person name="Maruyama S."/>
            <person name="Arias M.C."/>
            <person name="Ball S.G."/>
            <person name="Gile G.H."/>
            <person name="Hirakawa Y."/>
            <person name="Hopkins J.F."/>
            <person name="Rensing S.A."/>
            <person name="Schmutz J."/>
            <person name="Symeonidi A."/>
            <person name="Elias M."/>
            <person name="Eveleigh R.J."/>
            <person name="Herman E.K."/>
            <person name="Klute M.J."/>
            <person name="Nakayama T."/>
            <person name="Obornik M."/>
            <person name="Reyes-Prieto A."/>
            <person name="Armbrust E.V."/>
            <person name="Aves S.J."/>
            <person name="Beiko R.G."/>
            <person name="Coutinho P."/>
            <person name="Dacks J.B."/>
            <person name="Durnford D.G."/>
            <person name="Fast N.M."/>
            <person name="Green B.R."/>
            <person name="Grisdale C."/>
            <person name="Hempe F."/>
            <person name="Henrissat B."/>
            <person name="Hoppner M.P."/>
            <person name="Ishida K.-I."/>
            <person name="Kim E."/>
            <person name="Koreny L."/>
            <person name="Kroth P.G."/>
            <person name="Liu Y."/>
            <person name="Malik S.-B."/>
            <person name="Maier U.G."/>
            <person name="McRose D."/>
            <person name="Mock T."/>
            <person name="Neilson J.A."/>
            <person name="Onodera N.T."/>
            <person name="Poole A.M."/>
            <person name="Pritham E.J."/>
            <person name="Richards T.A."/>
            <person name="Rocap G."/>
            <person name="Roy S.W."/>
            <person name="Sarai C."/>
            <person name="Schaack S."/>
            <person name="Shirato S."/>
            <person name="Slamovits C.H."/>
            <person name="Spencer D.F."/>
            <person name="Suzuki S."/>
            <person name="Worden A.Z."/>
            <person name="Zauner S."/>
            <person name="Barry K."/>
            <person name="Bell C."/>
            <person name="Bharti A.K."/>
            <person name="Crow J.A."/>
            <person name="Grimwood J."/>
            <person name="Kramer R."/>
            <person name="Lindquist E."/>
            <person name="Lucas S."/>
            <person name="Salamov A."/>
            <person name="McFadden G.I."/>
            <person name="Lane C.E."/>
            <person name="Keeling P.J."/>
            <person name="Gray M.W."/>
            <person name="Grigoriev I.V."/>
            <person name="Archibald J.M."/>
        </authorList>
    </citation>
    <scope>NUCLEOTIDE SEQUENCE</scope>
    <source>
        <strain evidence="6">CCMP2712</strain>
    </source>
</reference>
<evidence type="ECO:0000313" key="6">
    <source>
        <dbReference type="Proteomes" id="UP000011087"/>
    </source>
</evidence>
<organism evidence="4">
    <name type="scientific">Guillardia theta (strain CCMP2712)</name>
    <name type="common">Cryptophyte</name>
    <dbReference type="NCBI Taxonomy" id="905079"/>
    <lineage>
        <taxon>Eukaryota</taxon>
        <taxon>Cryptophyceae</taxon>
        <taxon>Pyrenomonadales</taxon>
        <taxon>Geminigeraceae</taxon>
        <taxon>Guillardia</taxon>
    </lineage>
</organism>
<dbReference type="SUPFAM" id="SSF54928">
    <property type="entry name" value="RNA-binding domain, RBD"/>
    <property type="match status" value="1"/>
</dbReference>
<dbReference type="Proteomes" id="UP000011087">
    <property type="component" value="Unassembled WGS sequence"/>
</dbReference>
<reference evidence="4 6" key="1">
    <citation type="journal article" date="2012" name="Nature">
        <title>Algal genomes reveal evolutionary mosaicism and the fate of nucleomorphs.</title>
        <authorList>
            <consortium name="DOE Joint Genome Institute"/>
            <person name="Curtis B.A."/>
            <person name="Tanifuji G."/>
            <person name="Burki F."/>
            <person name="Gruber A."/>
            <person name="Irimia M."/>
            <person name="Maruyama S."/>
            <person name="Arias M.C."/>
            <person name="Ball S.G."/>
            <person name="Gile G.H."/>
            <person name="Hirakawa Y."/>
            <person name="Hopkins J.F."/>
            <person name="Kuo A."/>
            <person name="Rensing S.A."/>
            <person name="Schmutz J."/>
            <person name="Symeonidi A."/>
            <person name="Elias M."/>
            <person name="Eveleigh R.J."/>
            <person name="Herman E.K."/>
            <person name="Klute M.J."/>
            <person name="Nakayama T."/>
            <person name="Obornik M."/>
            <person name="Reyes-Prieto A."/>
            <person name="Armbrust E.V."/>
            <person name="Aves S.J."/>
            <person name="Beiko R.G."/>
            <person name="Coutinho P."/>
            <person name="Dacks J.B."/>
            <person name="Durnford D.G."/>
            <person name="Fast N.M."/>
            <person name="Green B.R."/>
            <person name="Grisdale C.J."/>
            <person name="Hempel F."/>
            <person name="Henrissat B."/>
            <person name="Hoppner M.P."/>
            <person name="Ishida K."/>
            <person name="Kim E."/>
            <person name="Koreny L."/>
            <person name="Kroth P.G."/>
            <person name="Liu Y."/>
            <person name="Malik S.B."/>
            <person name="Maier U.G."/>
            <person name="McRose D."/>
            <person name="Mock T."/>
            <person name="Neilson J.A."/>
            <person name="Onodera N.T."/>
            <person name="Poole A.M."/>
            <person name="Pritham E.J."/>
            <person name="Richards T.A."/>
            <person name="Rocap G."/>
            <person name="Roy S.W."/>
            <person name="Sarai C."/>
            <person name="Schaack S."/>
            <person name="Shirato S."/>
            <person name="Slamovits C.H."/>
            <person name="Spencer D.F."/>
            <person name="Suzuki S."/>
            <person name="Worden A.Z."/>
            <person name="Zauner S."/>
            <person name="Barry K."/>
            <person name="Bell C."/>
            <person name="Bharti A.K."/>
            <person name="Crow J.A."/>
            <person name="Grimwood J."/>
            <person name="Kramer R."/>
            <person name="Lindquist E."/>
            <person name="Lucas S."/>
            <person name="Salamov A."/>
            <person name="McFadden G.I."/>
            <person name="Lane C.E."/>
            <person name="Keeling P.J."/>
            <person name="Gray M.W."/>
            <person name="Grigoriev I.V."/>
            <person name="Archibald J.M."/>
        </authorList>
    </citation>
    <scope>NUCLEOTIDE SEQUENCE</scope>
    <source>
        <strain evidence="4 6">CCMP2712</strain>
    </source>
</reference>
<keyword evidence="6" id="KW-1185">Reference proteome</keyword>
<gene>
    <name evidence="4" type="ORF">GUITHDRAFT_142043</name>
</gene>
<dbReference type="PROSITE" id="PS50102">
    <property type="entry name" value="RRM"/>
    <property type="match status" value="1"/>
</dbReference>
<dbReference type="Pfam" id="PF00076">
    <property type="entry name" value="RRM_1"/>
    <property type="match status" value="1"/>
</dbReference>
<dbReference type="EnsemblProtists" id="EKX41338">
    <property type="protein sequence ID" value="EKX41338"/>
    <property type="gene ID" value="GUITHDRAFT_142043"/>
</dbReference>
<keyword evidence="1" id="KW-0694">RNA-binding</keyword>
<reference evidence="5" key="3">
    <citation type="submission" date="2016-03" db="UniProtKB">
        <authorList>
            <consortium name="EnsemblProtists"/>
        </authorList>
    </citation>
    <scope>IDENTIFICATION</scope>
</reference>
<dbReference type="InterPro" id="IPR035979">
    <property type="entry name" value="RBD_domain_sf"/>
</dbReference>
<evidence type="ECO:0000256" key="1">
    <source>
        <dbReference type="PROSITE-ProRule" id="PRU00176"/>
    </source>
</evidence>
<dbReference type="InterPro" id="IPR012677">
    <property type="entry name" value="Nucleotide-bd_a/b_plait_sf"/>
</dbReference>